<protein>
    <submittedName>
        <fullName evidence="9">Uncharacterized protein</fullName>
    </submittedName>
</protein>
<dbReference type="GO" id="GO:0008360">
    <property type="term" value="P:regulation of cell shape"/>
    <property type="evidence" value="ECO:0007669"/>
    <property type="project" value="UniProtKB-KW"/>
</dbReference>
<dbReference type="Pfam" id="PF04093">
    <property type="entry name" value="MreD"/>
    <property type="match status" value="1"/>
</dbReference>
<dbReference type="GO" id="GO:0005886">
    <property type="term" value="C:plasma membrane"/>
    <property type="evidence" value="ECO:0007669"/>
    <property type="project" value="UniProtKB-SubCell"/>
</dbReference>
<keyword evidence="7 8" id="KW-0472">Membrane</keyword>
<proteinExistence type="inferred from homology"/>
<keyword evidence="6 8" id="KW-1133">Transmembrane helix</keyword>
<dbReference type="NCBIfam" id="TIGR03426">
    <property type="entry name" value="shape_MreD"/>
    <property type="match status" value="1"/>
</dbReference>
<evidence type="ECO:0000256" key="3">
    <source>
        <dbReference type="ARBA" id="ARBA00022475"/>
    </source>
</evidence>
<feature type="transmembrane region" description="Helical" evidence="8">
    <location>
        <begin position="91"/>
        <end position="112"/>
    </location>
</feature>
<dbReference type="AlphaFoldDB" id="A0A1Z4N7S3"/>
<evidence type="ECO:0000256" key="8">
    <source>
        <dbReference type="SAM" id="Phobius"/>
    </source>
</evidence>
<organism evidence="9 10">
    <name type="scientific">Tolypothrix tenuis PCC 7101</name>
    <dbReference type="NCBI Taxonomy" id="231146"/>
    <lineage>
        <taxon>Bacteria</taxon>
        <taxon>Bacillati</taxon>
        <taxon>Cyanobacteriota</taxon>
        <taxon>Cyanophyceae</taxon>
        <taxon>Nostocales</taxon>
        <taxon>Tolypothrichaceae</taxon>
        <taxon>Tolypothrix</taxon>
    </lineage>
</organism>
<accession>A0A1Z4N7S3</accession>
<reference evidence="9 10" key="1">
    <citation type="submission" date="2017-06" db="EMBL/GenBank/DDBJ databases">
        <title>Genome sequencing of cyanobaciteial culture collection at National Institute for Environmental Studies (NIES).</title>
        <authorList>
            <person name="Hirose Y."/>
            <person name="Shimura Y."/>
            <person name="Fujisawa T."/>
            <person name="Nakamura Y."/>
            <person name="Kawachi M."/>
        </authorList>
    </citation>
    <scope>NUCLEOTIDE SEQUENCE [LARGE SCALE GENOMIC DNA]</scope>
    <source>
        <strain evidence="9 10">NIES-37</strain>
    </source>
</reference>
<feature type="transmembrane region" description="Helical" evidence="8">
    <location>
        <begin position="226"/>
        <end position="245"/>
    </location>
</feature>
<keyword evidence="4 8" id="KW-0812">Transmembrane</keyword>
<evidence type="ECO:0000313" key="9">
    <source>
        <dbReference type="EMBL" id="BAZ01779.1"/>
    </source>
</evidence>
<evidence type="ECO:0000256" key="6">
    <source>
        <dbReference type="ARBA" id="ARBA00022989"/>
    </source>
</evidence>
<keyword evidence="5" id="KW-0133">Cell shape</keyword>
<evidence type="ECO:0000256" key="1">
    <source>
        <dbReference type="ARBA" id="ARBA00004651"/>
    </source>
</evidence>
<evidence type="ECO:0000256" key="7">
    <source>
        <dbReference type="ARBA" id="ARBA00023136"/>
    </source>
</evidence>
<evidence type="ECO:0000313" key="10">
    <source>
        <dbReference type="Proteomes" id="UP000218785"/>
    </source>
</evidence>
<keyword evidence="3" id="KW-1003">Cell membrane</keyword>
<evidence type="ECO:0000256" key="4">
    <source>
        <dbReference type="ARBA" id="ARBA00022692"/>
    </source>
</evidence>
<gene>
    <name evidence="9" type="ORF">NIES37_57850</name>
</gene>
<evidence type="ECO:0000256" key="5">
    <source>
        <dbReference type="ARBA" id="ARBA00022960"/>
    </source>
</evidence>
<dbReference type="KEGG" id="ttq:NIES37_57850"/>
<feature type="transmembrane region" description="Helical" evidence="8">
    <location>
        <begin position="186"/>
        <end position="206"/>
    </location>
</feature>
<feature type="transmembrane region" description="Helical" evidence="8">
    <location>
        <begin position="124"/>
        <end position="151"/>
    </location>
</feature>
<dbReference type="InterPro" id="IPR007227">
    <property type="entry name" value="Cell_shape_determining_MreD"/>
</dbReference>
<name>A0A1Z4N7S3_9CYAN</name>
<evidence type="ECO:0000256" key="2">
    <source>
        <dbReference type="ARBA" id="ARBA00007776"/>
    </source>
</evidence>
<comment type="subcellular location">
    <subcellularLocation>
        <location evidence="1">Cell membrane</location>
        <topology evidence="1">Multi-pass membrane protein</topology>
    </subcellularLocation>
</comment>
<comment type="similarity">
    <text evidence="2">Belongs to the MreD family.</text>
</comment>
<dbReference type="EMBL" id="AP018248">
    <property type="protein sequence ID" value="BAZ01779.1"/>
    <property type="molecule type" value="Genomic_DNA"/>
</dbReference>
<keyword evidence="10" id="KW-1185">Reference proteome</keyword>
<dbReference type="Proteomes" id="UP000218785">
    <property type="component" value="Chromosome"/>
</dbReference>
<sequence>MSGLNSNPRCTQVENCPDVKNANSIILLRKSSLRIRNYELVINSYPPHNCCTTMKMPAFTGRRPNKSKPSARRAKFKIPPLARWNPRTRQFVDWAVTVGSVLLCLLLLPARLPGMELLGIGPNWLLIWVVAWSVKRTVWSGAFAGIVLGLLQDGMTSPNPTHALSLGIVGMLTGLLQKQRFIEEDFISIALIVFVMAVVAETIFGLELSLMGDRKTEYIWTYYQRVALASAILSSLWAPVVYYPLNRWWQEMKLLEQS</sequence>